<dbReference type="Gene3D" id="2.80.10.50">
    <property type="match status" value="1"/>
</dbReference>
<dbReference type="SUPFAM" id="SSF50370">
    <property type="entry name" value="Ricin B-like lectins"/>
    <property type="match status" value="1"/>
</dbReference>
<dbReference type="EMBL" id="JBFNQD010000011">
    <property type="protein sequence ID" value="MEW9309038.1"/>
    <property type="molecule type" value="Genomic_DNA"/>
</dbReference>
<dbReference type="RefSeq" id="WP_367625867.1">
    <property type="nucleotide sequence ID" value="NZ_JBFNQD010000011.1"/>
</dbReference>
<dbReference type="PROSITE" id="PS50231">
    <property type="entry name" value="RICIN_B_LECTIN"/>
    <property type="match status" value="1"/>
</dbReference>
<dbReference type="Gene3D" id="2.90.10.10">
    <property type="entry name" value="Bulb-type lectin domain"/>
    <property type="match status" value="2"/>
</dbReference>
<evidence type="ECO:0000313" key="2">
    <source>
        <dbReference type="EMBL" id="MEW9309038.1"/>
    </source>
</evidence>
<dbReference type="InterPro" id="IPR001480">
    <property type="entry name" value="Bulb-type_lectin_dom"/>
</dbReference>
<proteinExistence type="predicted"/>
<dbReference type="PANTHER" id="PTHR31599">
    <property type="entry name" value="CALCIUM UP-REGULATED PROTEIN A-RELATED"/>
    <property type="match status" value="1"/>
</dbReference>
<evidence type="ECO:0000313" key="3">
    <source>
        <dbReference type="Proteomes" id="UP001555786"/>
    </source>
</evidence>
<dbReference type="InterPro" id="IPR036426">
    <property type="entry name" value="Bulb-type_lectin_dom_sf"/>
</dbReference>
<reference evidence="2 3" key="1">
    <citation type="submission" date="2024-07" db="EMBL/GenBank/DDBJ databases">
        <title>Description of Labrys sedimenti sp. nov., isolated from a diclofenac-degrading enrichment culture.</title>
        <authorList>
            <person name="Tancsics A."/>
            <person name="Csepanyi A."/>
        </authorList>
    </citation>
    <scope>NUCLEOTIDE SEQUENCE [LARGE SCALE GENOMIC DNA]</scope>
    <source>
        <strain evidence="2 3">LMG 23578</strain>
    </source>
</reference>
<feature type="domain" description="Bulb-type lectin" evidence="1">
    <location>
        <begin position="16"/>
        <end position="136"/>
    </location>
</feature>
<name>A0ABV3PV75_9HYPH</name>
<accession>A0ABV3PV75</accession>
<dbReference type="CDD" id="cd00028">
    <property type="entry name" value="B_lectin"/>
    <property type="match status" value="1"/>
</dbReference>
<dbReference type="PANTHER" id="PTHR31599:SF3">
    <property type="entry name" value="CALCIUM UP-REGULATED PROTEIN I-RELATED"/>
    <property type="match status" value="1"/>
</dbReference>
<keyword evidence="3" id="KW-1185">Reference proteome</keyword>
<dbReference type="Proteomes" id="UP001555786">
    <property type="component" value="Unassembled WGS sequence"/>
</dbReference>
<dbReference type="InterPro" id="IPR035992">
    <property type="entry name" value="Ricin_B-like_lectins"/>
</dbReference>
<comment type="caution">
    <text evidence="2">The sequence shown here is derived from an EMBL/GenBank/DDBJ whole genome shotgun (WGS) entry which is preliminary data.</text>
</comment>
<gene>
    <name evidence="2" type="ORF">ABXS05_26045</name>
</gene>
<protein>
    <recommendedName>
        <fullName evidence="1">Bulb-type lectin domain-containing protein</fullName>
    </recommendedName>
</protein>
<organism evidence="2 3">
    <name type="scientific">Labrys neptuniae</name>
    <dbReference type="NCBI Taxonomy" id="376174"/>
    <lineage>
        <taxon>Bacteria</taxon>
        <taxon>Pseudomonadati</taxon>
        <taxon>Pseudomonadota</taxon>
        <taxon>Alphaproteobacteria</taxon>
        <taxon>Hyphomicrobiales</taxon>
        <taxon>Xanthobacteraceae</taxon>
        <taxon>Labrys</taxon>
    </lineage>
</organism>
<dbReference type="SUPFAM" id="SSF51110">
    <property type="entry name" value="alpha-D-mannose-specific plant lectins"/>
    <property type="match status" value="1"/>
</dbReference>
<dbReference type="InterPro" id="IPR051780">
    <property type="entry name" value="Ca_Up-reg_Membrane_Reg"/>
</dbReference>
<dbReference type="SMART" id="SM00108">
    <property type="entry name" value="B_lectin"/>
    <property type="match status" value="1"/>
</dbReference>
<dbReference type="PROSITE" id="PS50927">
    <property type="entry name" value="BULB_LECTIN"/>
    <property type="match status" value="1"/>
</dbReference>
<evidence type="ECO:0000259" key="1">
    <source>
        <dbReference type="PROSITE" id="PS50927"/>
    </source>
</evidence>
<sequence>MGYVPVTVGDQVEVSGGNIPVGTTLTAGQWVISTANTYLLTMQTDGNLVLYQVIGTPPESGGSFTGFALWWTGTDANGGKTFSVQTDGNLVVYDGNGSPVWSSGTVGQPAANLTVQNDGNLVLYSAQLAVLWATYTNDSQVWPKSNWSYIQYSLSEQGQAPLVLTAGSGGLTLTPPQTAAPSQMWQLTPDGRLLSGLLGGQVLTLQTAGDGTASLALAIQTMPPAGAQIWVLSSALEAVAITALDAALALGVASDGISVQPQSLTGAQAQQWFVMPANPLQAIIALPPANPSFPVFTTEQQQVYAEINQRLNLAPSTLREQYTNLNAAIGSYQTSVLGMKFDSFQPDVWKPVVEQLNREMTAVIVVHNLFNNYSTFHNALFADQSDLLSELIALAGFETGDDQTTGVWGVIINILSSIVYTVLSADPATAVAANIIQSAVNVAVAASDVSTQSITASPFQVTAAQLAGQLSDSLEALLTTVGDMATTILTDWTKLQAAAKLGISFAPNGLAWPPLTTAELVKQAKPSYVASVMQMLLQAKFRIYQYSTSNGSGSGFAGQYGDAPSYGKYASSQPDGSSVCYWIADANDYGTYPSSQAMDVIWGAGVPQNDFFAGNNGWGLPKAVYEPAGAPPFDILAVAITNLTPNMLTIVADCTEGSLLSPANTVLAPYSTVLLLGQCLSNIKGQAITFTLYDPSAGPTADDLIAQFSTHQHPGGIVVGDVWADGQIEAGNYTLTSPVCYTGSIGQGYSGSVQIAVARTC</sequence>